<feature type="transmembrane region" description="Helical" evidence="1">
    <location>
        <begin position="118"/>
        <end position="143"/>
    </location>
</feature>
<keyword evidence="1" id="KW-0472">Membrane</keyword>
<sequence length="153" mass="16136">MSNSVRGRRPLGLSLVWIWALAALAVPRAVAHDLDLVGPTVNSVLVFAPAVVWLAVVLPKRVPRPFLTLLMIGVCHGILLAATHQVLWTQAHDAAPPRLGGNLEGTFSPGVEAVVMRLFAVFSSLLTGAGVGAVAGAVGWLLARMVPAFRPRL</sequence>
<feature type="transmembrane region" description="Helical" evidence="1">
    <location>
        <begin position="66"/>
        <end position="88"/>
    </location>
</feature>
<evidence type="ECO:0000313" key="2">
    <source>
        <dbReference type="EMBL" id="MFC4855972.1"/>
    </source>
</evidence>
<protein>
    <submittedName>
        <fullName evidence="2">Uncharacterized protein</fullName>
    </submittedName>
</protein>
<reference evidence="3" key="1">
    <citation type="journal article" date="2019" name="Int. J. Syst. Evol. Microbiol.">
        <title>The Global Catalogue of Microorganisms (GCM) 10K type strain sequencing project: providing services to taxonomists for standard genome sequencing and annotation.</title>
        <authorList>
            <consortium name="The Broad Institute Genomics Platform"/>
            <consortium name="The Broad Institute Genome Sequencing Center for Infectious Disease"/>
            <person name="Wu L."/>
            <person name="Ma J."/>
        </authorList>
    </citation>
    <scope>NUCLEOTIDE SEQUENCE [LARGE SCALE GENOMIC DNA]</scope>
    <source>
        <strain evidence="3">ZS-22-S1</strain>
    </source>
</reference>
<keyword evidence="1" id="KW-0812">Transmembrane</keyword>
<dbReference type="Proteomes" id="UP001595859">
    <property type="component" value="Unassembled WGS sequence"/>
</dbReference>
<proteinExistence type="predicted"/>
<comment type="caution">
    <text evidence="2">The sequence shown here is derived from an EMBL/GenBank/DDBJ whole genome shotgun (WGS) entry which is preliminary data.</text>
</comment>
<keyword evidence="3" id="KW-1185">Reference proteome</keyword>
<accession>A0ABV9S4D8</accession>
<evidence type="ECO:0000313" key="3">
    <source>
        <dbReference type="Proteomes" id="UP001595859"/>
    </source>
</evidence>
<evidence type="ECO:0000256" key="1">
    <source>
        <dbReference type="SAM" id="Phobius"/>
    </source>
</evidence>
<dbReference type="RefSeq" id="WP_378057940.1">
    <property type="nucleotide sequence ID" value="NZ_JBHSIS010000009.1"/>
</dbReference>
<dbReference type="EMBL" id="JBHSIS010000009">
    <property type="protein sequence ID" value="MFC4855972.1"/>
    <property type="molecule type" value="Genomic_DNA"/>
</dbReference>
<name>A0ABV9S4D8_9PSEU</name>
<feature type="transmembrane region" description="Helical" evidence="1">
    <location>
        <begin position="41"/>
        <end position="59"/>
    </location>
</feature>
<organism evidence="2 3">
    <name type="scientific">Actinophytocola glycyrrhizae</name>
    <dbReference type="NCBI Taxonomy" id="2044873"/>
    <lineage>
        <taxon>Bacteria</taxon>
        <taxon>Bacillati</taxon>
        <taxon>Actinomycetota</taxon>
        <taxon>Actinomycetes</taxon>
        <taxon>Pseudonocardiales</taxon>
        <taxon>Pseudonocardiaceae</taxon>
    </lineage>
</organism>
<keyword evidence="1" id="KW-1133">Transmembrane helix</keyword>
<gene>
    <name evidence="2" type="ORF">ACFPCV_20865</name>
</gene>